<evidence type="ECO:0000313" key="8">
    <source>
        <dbReference type="EMBL" id="CAI5449361.1"/>
    </source>
</evidence>
<dbReference type="SUPFAM" id="SSF55550">
    <property type="entry name" value="SH2 domain"/>
    <property type="match status" value="1"/>
</dbReference>
<dbReference type="SMART" id="SM00326">
    <property type="entry name" value="SH3"/>
    <property type="match status" value="2"/>
</dbReference>
<evidence type="ECO:0000259" key="6">
    <source>
        <dbReference type="PROSITE" id="PS50001"/>
    </source>
</evidence>
<dbReference type="EMBL" id="CANHGI010000004">
    <property type="protein sequence ID" value="CAI5449361.1"/>
    <property type="molecule type" value="Genomic_DNA"/>
</dbReference>
<dbReference type="SMART" id="SM00252">
    <property type="entry name" value="SH2"/>
    <property type="match status" value="1"/>
</dbReference>
<dbReference type="GO" id="GO:0030971">
    <property type="term" value="F:receptor tyrosine kinase binding"/>
    <property type="evidence" value="ECO:0007669"/>
    <property type="project" value="TreeGrafter"/>
</dbReference>
<dbReference type="PANTHER" id="PTHR19969">
    <property type="entry name" value="SH2-SH3 ADAPTOR PROTEIN-RELATED"/>
    <property type="match status" value="1"/>
</dbReference>
<keyword evidence="1 4" id="KW-0728">SH3 domain</keyword>
<dbReference type="GO" id="GO:0035591">
    <property type="term" value="F:signaling adaptor activity"/>
    <property type="evidence" value="ECO:0007669"/>
    <property type="project" value="TreeGrafter"/>
</dbReference>
<protein>
    <submittedName>
        <fullName evidence="8">Uncharacterized protein</fullName>
    </submittedName>
</protein>
<feature type="domain" description="SH3" evidence="7">
    <location>
        <begin position="211"/>
        <end position="274"/>
    </location>
</feature>
<dbReference type="PROSITE" id="PS50002">
    <property type="entry name" value="SH3"/>
    <property type="match status" value="2"/>
</dbReference>
<dbReference type="AlphaFoldDB" id="A0A9P1IQN1"/>
<dbReference type="OrthoDB" id="9204160at2759"/>
<reference evidence="8" key="1">
    <citation type="submission" date="2022-11" db="EMBL/GenBank/DDBJ databases">
        <authorList>
            <person name="Kikuchi T."/>
        </authorList>
    </citation>
    <scope>NUCLEOTIDE SEQUENCE</scope>
    <source>
        <strain evidence="8">PS1010</strain>
    </source>
</reference>
<evidence type="ECO:0000259" key="7">
    <source>
        <dbReference type="PROSITE" id="PS50002"/>
    </source>
</evidence>
<keyword evidence="2 3" id="KW-0727">SH2 domain</keyword>
<dbReference type="InterPro" id="IPR036028">
    <property type="entry name" value="SH3-like_dom_sf"/>
</dbReference>
<sequence>MSASGFDPFEWQKFFFRGLSREEANKLLKESSVTIGTFLLRDSSNPGDFSLSVREFDTGDCVRHYLISEVENEDGSKQVKIAEKQAFPDIPTLLNHFKTRVLDKASLLNAYKKPVIEIMTGKFKFTGERENDLTFEVGEQLEIITKEANDWWEARNALGKTGMVPANYLIPITDERASKGTSQSSISSGAAERLSTTSTSSENMDNIYNPRLPAIAKVLYDRQPNAYDPTQLRLKKGQTLNIIQKLTNGMYKAKTESDGLMGNVPFTYIRFLRPQE</sequence>
<dbReference type="PRINTS" id="PR00401">
    <property type="entry name" value="SH2DOMAIN"/>
</dbReference>
<dbReference type="Pfam" id="PF00018">
    <property type="entry name" value="SH3_1"/>
    <property type="match status" value="1"/>
</dbReference>
<dbReference type="Pfam" id="PF00017">
    <property type="entry name" value="SH2"/>
    <property type="match status" value="1"/>
</dbReference>
<evidence type="ECO:0000256" key="4">
    <source>
        <dbReference type="PROSITE-ProRule" id="PRU00192"/>
    </source>
</evidence>
<comment type="caution">
    <text evidence="8">The sequence shown here is derived from an EMBL/GenBank/DDBJ whole genome shotgun (WGS) entry which is preliminary data.</text>
</comment>
<keyword evidence="9" id="KW-1185">Reference proteome</keyword>
<dbReference type="SUPFAM" id="SSF50044">
    <property type="entry name" value="SH3-domain"/>
    <property type="match status" value="2"/>
</dbReference>
<feature type="compositionally biased region" description="Low complexity" evidence="5">
    <location>
        <begin position="179"/>
        <end position="188"/>
    </location>
</feature>
<dbReference type="InterPro" id="IPR051184">
    <property type="entry name" value="Tyrosine-phos_adapter"/>
</dbReference>
<proteinExistence type="predicted"/>
<feature type="domain" description="SH3" evidence="7">
    <location>
        <begin position="114"/>
        <end position="174"/>
    </location>
</feature>
<dbReference type="PROSITE" id="PS50001">
    <property type="entry name" value="SH2"/>
    <property type="match status" value="1"/>
</dbReference>
<dbReference type="PANTHER" id="PTHR19969:SF5">
    <property type="entry name" value="CRK-LIKE PROTEIN"/>
    <property type="match status" value="1"/>
</dbReference>
<dbReference type="Gene3D" id="3.30.505.10">
    <property type="entry name" value="SH2 domain"/>
    <property type="match status" value="1"/>
</dbReference>
<evidence type="ECO:0000256" key="3">
    <source>
        <dbReference type="PROSITE-ProRule" id="PRU00191"/>
    </source>
</evidence>
<organism evidence="8 9">
    <name type="scientific">Caenorhabditis angaria</name>
    <dbReference type="NCBI Taxonomy" id="860376"/>
    <lineage>
        <taxon>Eukaryota</taxon>
        <taxon>Metazoa</taxon>
        <taxon>Ecdysozoa</taxon>
        <taxon>Nematoda</taxon>
        <taxon>Chromadorea</taxon>
        <taxon>Rhabditida</taxon>
        <taxon>Rhabditina</taxon>
        <taxon>Rhabditomorpha</taxon>
        <taxon>Rhabditoidea</taxon>
        <taxon>Rhabditidae</taxon>
        <taxon>Peloderinae</taxon>
        <taxon>Caenorhabditis</taxon>
    </lineage>
</organism>
<name>A0A9P1IQN1_9PELO</name>
<evidence type="ECO:0000256" key="1">
    <source>
        <dbReference type="ARBA" id="ARBA00022443"/>
    </source>
</evidence>
<evidence type="ECO:0000256" key="2">
    <source>
        <dbReference type="ARBA" id="ARBA00022999"/>
    </source>
</evidence>
<dbReference type="Gene3D" id="2.30.30.40">
    <property type="entry name" value="SH3 Domains"/>
    <property type="match status" value="2"/>
</dbReference>
<accession>A0A9P1IQN1</accession>
<dbReference type="GO" id="GO:0005737">
    <property type="term" value="C:cytoplasm"/>
    <property type="evidence" value="ECO:0007669"/>
    <property type="project" value="TreeGrafter"/>
</dbReference>
<dbReference type="Proteomes" id="UP001152747">
    <property type="component" value="Unassembled WGS sequence"/>
</dbReference>
<feature type="domain" description="SH2" evidence="6">
    <location>
        <begin position="14"/>
        <end position="115"/>
    </location>
</feature>
<dbReference type="InterPro" id="IPR001452">
    <property type="entry name" value="SH3_domain"/>
</dbReference>
<feature type="region of interest" description="Disordered" evidence="5">
    <location>
        <begin position="179"/>
        <end position="206"/>
    </location>
</feature>
<evidence type="ECO:0000313" key="9">
    <source>
        <dbReference type="Proteomes" id="UP001152747"/>
    </source>
</evidence>
<feature type="compositionally biased region" description="Polar residues" evidence="5">
    <location>
        <begin position="194"/>
        <end position="206"/>
    </location>
</feature>
<dbReference type="GO" id="GO:0016477">
    <property type="term" value="P:cell migration"/>
    <property type="evidence" value="ECO:0007669"/>
    <property type="project" value="TreeGrafter"/>
</dbReference>
<gene>
    <name evidence="8" type="ORF">CAMP_LOCUS11998</name>
</gene>
<evidence type="ECO:0000256" key="5">
    <source>
        <dbReference type="SAM" id="MobiDB-lite"/>
    </source>
</evidence>
<dbReference type="InterPro" id="IPR036860">
    <property type="entry name" value="SH2_dom_sf"/>
</dbReference>
<dbReference type="GO" id="GO:0007167">
    <property type="term" value="P:enzyme-linked receptor protein signaling pathway"/>
    <property type="evidence" value="ECO:0007669"/>
    <property type="project" value="TreeGrafter"/>
</dbReference>
<dbReference type="InterPro" id="IPR000980">
    <property type="entry name" value="SH2"/>
</dbReference>
<dbReference type="PRINTS" id="PR00452">
    <property type="entry name" value="SH3DOMAIN"/>
</dbReference>